<dbReference type="InterPro" id="IPR050834">
    <property type="entry name" value="Glycosyltransf_2"/>
</dbReference>
<proteinExistence type="predicted"/>
<dbReference type="Gene3D" id="3.90.550.10">
    <property type="entry name" value="Spore Coat Polysaccharide Biosynthesis Protein SpsA, Chain A"/>
    <property type="match status" value="1"/>
</dbReference>
<name>A0A1I3CUV7_9PSED</name>
<evidence type="ECO:0000256" key="1">
    <source>
        <dbReference type="ARBA" id="ARBA00022519"/>
    </source>
</evidence>
<evidence type="ECO:0000313" key="3">
    <source>
        <dbReference type="EMBL" id="SFH78217.1"/>
    </source>
</evidence>
<keyword evidence="1" id="KW-0997">Cell inner membrane</keyword>
<keyword evidence="4" id="KW-1185">Reference proteome</keyword>
<dbReference type="GO" id="GO:0016740">
    <property type="term" value="F:transferase activity"/>
    <property type="evidence" value="ECO:0007669"/>
    <property type="project" value="UniProtKB-KW"/>
</dbReference>
<dbReference type="STRING" id="425504.SAMN05216206_0242"/>
<dbReference type="AlphaFoldDB" id="A0A1I3CUV7"/>
<protein>
    <submittedName>
        <fullName evidence="3">Glycosyl transferase family 2</fullName>
    </submittedName>
</protein>
<feature type="domain" description="Glycosyltransferase 2-like" evidence="2">
    <location>
        <begin position="6"/>
        <end position="173"/>
    </location>
</feature>
<evidence type="ECO:0000313" key="4">
    <source>
        <dbReference type="Proteomes" id="UP000243606"/>
    </source>
</evidence>
<dbReference type="Pfam" id="PF00535">
    <property type="entry name" value="Glycos_transf_2"/>
    <property type="match status" value="1"/>
</dbReference>
<dbReference type="RefSeq" id="WP_244153906.1">
    <property type="nucleotide sequence ID" value="NZ_FOQL01000001.1"/>
</dbReference>
<dbReference type="Proteomes" id="UP000243606">
    <property type="component" value="Unassembled WGS sequence"/>
</dbReference>
<keyword evidence="1" id="KW-1003">Cell membrane</keyword>
<reference evidence="4" key="1">
    <citation type="submission" date="2016-10" db="EMBL/GenBank/DDBJ databases">
        <authorList>
            <person name="Varghese N."/>
            <person name="Submissions S."/>
        </authorList>
    </citation>
    <scope>NUCLEOTIDE SEQUENCE [LARGE SCALE GENOMIC DNA]</scope>
    <source>
        <strain evidence="4">LMG 24016</strain>
    </source>
</reference>
<organism evidence="3 4">
    <name type="scientific">Pseudomonas guineae</name>
    <dbReference type="NCBI Taxonomy" id="425504"/>
    <lineage>
        <taxon>Bacteria</taxon>
        <taxon>Pseudomonadati</taxon>
        <taxon>Pseudomonadota</taxon>
        <taxon>Gammaproteobacteria</taxon>
        <taxon>Pseudomonadales</taxon>
        <taxon>Pseudomonadaceae</taxon>
        <taxon>Pseudomonas</taxon>
    </lineage>
</organism>
<dbReference type="PANTHER" id="PTHR43685">
    <property type="entry name" value="GLYCOSYLTRANSFERASE"/>
    <property type="match status" value="1"/>
</dbReference>
<sequence>MNDLVSILIPVYNREEIIAETLDSALAQTYKNIEVIIVDNASTDGTWGIIQRYALSDSRVNAFRNNSNVGPVRNWLRCLEEASGKYGKILWSDDLIAPEFLEKTLPFLDDDDVGFVFTATRIFSSNREIGELCYAIGNTGLYSGDKFIRADLQGENYPVSPGCALFRMKDLRENLILQVPNSVASDFSMHAIGNDLLLFLLVAHKYPKFAFFSEVLSFFRAHEGSISIASEDCKLSLHYNLARSHFVESKRPDLIMRLNEVLHLYLLRHPGSVAYGVKNISDFYVDNKNFRFSWLSLLFFGFKKAFKKYMVL</sequence>
<dbReference type="CDD" id="cd00761">
    <property type="entry name" value="Glyco_tranf_GTA_type"/>
    <property type="match status" value="1"/>
</dbReference>
<gene>
    <name evidence="3" type="ORF">SAMN05216206_0242</name>
</gene>
<dbReference type="EMBL" id="FOQL01000001">
    <property type="protein sequence ID" value="SFH78217.1"/>
    <property type="molecule type" value="Genomic_DNA"/>
</dbReference>
<dbReference type="InterPro" id="IPR001173">
    <property type="entry name" value="Glyco_trans_2-like"/>
</dbReference>
<dbReference type="InterPro" id="IPR029044">
    <property type="entry name" value="Nucleotide-diphossugar_trans"/>
</dbReference>
<evidence type="ECO:0000259" key="2">
    <source>
        <dbReference type="Pfam" id="PF00535"/>
    </source>
</evidence>
<dbReference type="PANTHER" id="PTHR43685:SF2">
    <property type="entry name" value="GLYCOSYLTRANSFERASE 2-LIKE DOMAIN-CONTAINING PROTEIN"/>
    <property type="match status" value="1"/>
</dbReference>
<keyword evidence="3" id="KW-0808">Transferase</keyword>
<keyword evidence="1" id="KW-0472">Membrane</keyword>
<dbReference type="SUPFAM" id="SSF53448">
    <property type="entry name" value="Nucleotide-diphospho-sugar transferases"/>
    <property type="match status" value="1"/>
</dbReference>
<accession>A0A1I3CUV7</accession>